<feature type="compositionally biased region" description="Basic and acidic residues" evidence="1">
    <location>
        <begin position="111"/>
        <end position="163"/>
    </location>
</feature>
<feature type="compositionally biased region" description="Basic residues" evidence="1">
    <location>
        <begin position="1"/>
        <end position="13"/>
    </location>
</feature>
<organism evidence="2 3">
    <name type="scientific">Phytophthora sojae (strain P6497)</name>
    <name type="common">Soybean stem and root rot agent</name>
    <name type="synonym">Phytophthora megasperma f. sp. glycines</name>
    <dbReference type="NCBI Taxonomy" id="1094619"/>
    <lineage>
        <taxon>Eukaryota</taxon>
        <taxon>Sar</taxon>
        <taxon>Stramenopiles</taxon>
        <taxon>Oomycota</taxon>
        <taxon>Peronosporomycetes</taxon>
        <taxon>Peronosporales</taxon>
        <taxon>Peronosporaceae</taxon>
        <taxon>Phytophthora</taxon>
    </lineage>
</organism>
<feature type="region of interest" description="Disordered" evidence="1">
    <location>
        <begin position="41"/>
        <end position="71"/>
    </location>
</feature>
<dbReference type="GeneID" id="20647618"/>
<reference evidence="2 3" key="1">
    <citation type="journal article" date="2006" name="Science">
        <title>Phytophthora genome sequences uncover evolutionary origins and mechanisms of pathogenesis.</title>
        <authorList>
            <person name="Tyler B.M."/>
            <person name="Tripathy S."/>
            <person name="Zhang X."/>
            <person name="Dehal P."/>
            <person name="Jiang R.H."/>
            <person name="Aerts A."/>
            <person name="Arredondo F.D."/>
            <person name="Baxter L."/>
            <person name="Bensasson D."/>
            <person name="Beynon J.L."/>
            <person name="Chapman J."/>
            <person name="Damasceno C.M."/>
            <person name="Dorrance A.E."/>
            <person name="Dou D."/>
            <person name="Dickerman A.W."/>
            <person name="Dubchak I.L."/>
            <person name="Garbelotto M."/>
            <person name="Gijzen M."/>
            <person name="Gordon S.G."/>
            <person name="Govers F."/>
            <person name="Grunwald N.J."/>
            <person name="Huang W."/>
            <person name="Ivors K.L."/>
            <person name="Jones R.W."/>
            <person name="Kamoun S."/>
            <person name="Krampis K."/>
            <person name="Lamour K.H."/>
            <person name="Lee M.K."/>
            <person name="McDonald W.H."/>
            <person name="Medina M."/>
            <person name="Meijer H.J."/>
            <person name="Nordberg E.K."/>
            <person name="Maclean D.J."/>
            <person name="Ospina-Giraldo M.D."/>
            <person name="Morris P.F."/>
            <person name="Phuntumart V."/>
            <person name="Putnam N.H."/>
            <person name="Rash S."/>
            <person name="Rose J.K."/>
            <person name="Sakihama Y."/>
            <person name="Salamov A.A."/>
            <person name="Savidor A."/>
            <person name="Scheuring C.F."/>
            <person name="Smith B.M."/>
            <person name="Sobral B.W."/>
            <person name="Terry A."/>
            <person name="Torto-Alalibo T.A."/>
            <person name="Win J."/>
            <person name="Xu Z."/>
            <person name="Zhang H."/>
            <person name="Grigoriev I.V."/>
            <person name="Rokhsar D.S."/>
            <person name="Boore J.L."/>
        </authorList>
    </citation>
    <scope>NUCLEOTIDE SEQUENCE [LARGE SCALE GENOMIC DNA]</scope>
    <source>
        <strain evidence="2 3">P6497</strain>
    </source>
</reference>
<feature type="region of interest" description="Disordered" evidence="1">
    <location>
        <begin position="88"/>
        <end position="163"/>
    </location>
</feature>
<evidence type="ECO:0000256" key="1">
    <source>
        <dbReference type="SAM" id="MobiDB-lite"/>
    </source>
</evidence>
<protein>
    <submittedName>
        <fullName evidence="2">Uncharacterized protein</fullName>
    </submittedName>
</protein>
<evidence type="ECO:0000313" key="2">
    <source>
        <dbReference type="EMBL" id="EGZ09994.1"/>
    </source>
</evidence>
<sequence length="163" mass="17886">MDSGRPRSRQKRMKLTDSPESFQSSTSWIASLKSERSARTFDTAAIDDGPHGVAAFGGGGSSSSGSGSLATSELKWMLDLASRQVDIRARNDRQSSNHGNPMSGFYAQGWSEKDGERTKAAERRKLASGEHENQGQGERVHQGQDLRTRQEDEAKIRQESKTS</sequence>
<dbReference type="KEGG" id="psoj:PHYSODRAFT_338693"/>
<feature type="region of interest" description="Disordered" evidence="1">
    <location>
        <begin position="1"/>
        <end position="26"/>
    </location>
</feature>
<dbReference type="RefSeq" id="XP_009534855.1">
    <property type="nucleotide sequence ID" value="XM_009536560.1"/>
</dbReference>
<dbReference type="Proteomes" id="UP000002640">
    <property type="component" value="Unassembled WGS sequence"/>
</dbReference>
<accession>G5A2V4</accession>
<proteinExistence type="predicted"/>
<dbReference type="InParanoid" id="G5A2V4"/>
<dbReference type="EMBL" id="JH159159">
    <property type="protein sequence ID" value="EGZ09994.1"/>
    <property type="molecule type" value="Genomic_DNA"/>
</dbReference>
<gene>
    <name evidence="2" type="ORF">PHYSODRAFT_338693</name>
</gene>
<dbReference type="AlphaFoldDB" id="G5A2V4"/>
<evidence type="ECO:0000313" key="3">
    <source>
        <dbReference type="Proteomes" id="UP000002640"/>
    </source>
</evidence>
<name>G5A2V4_PHYSP</name>
<keyword evidence="3" id="KW-1185">Reference proteome</keyword>